<organism evidence="1">
    <name type="scientific">marine metagenome</name>
    <dbReference type="NCBI Taxonomy" id="408172"/>
    <lineage>
        <taxon>unclassified sequences</taxon>
        <taxon>metagenomes</taxon>
        <taxon>ecological metagenomes</taxon>
    </lineage>
</organism>
<evidence type="ECO:0000313" key="1">
    <source>
        <dbReference type="EMBL" id="SVD91610.1"/>
    </source>
</evidence>
<proteinExistence type="predicted"/>
<reference evidence="1" key="1">
    <citation type="submission" date="2018-05" db="EMBL/GenBank/DDBJ databases">
        <authorList>
            <person name="Lanie J.A."/>
            <person name="Ng W.-L."/>
            <person name="Kazmierczak K.M."/>
            <person name="Andrzejewski T.M."/>
            <person name="Davidsen T.M."/>
            <person name="Wayne K.J."/>
            <person name="Tettelin H."/>
            <person name="Glass J.I."/>
            <person name="Rusch D."/>
            <person name="Podicherti R."/>
            <person name="Tsui H.-C.T."/>
            <person name="Winkler M.E."/>
        </authorList>
    </citation>
    <scope>NUCLEOTIDE SEQUENCE</scope>
</reference>
<protein>
    <submittedName>
        <fullName evidence="1">Uncharacterized protein</fullName>
    </submittedName>
</protein>
<name>A0A382Z8J7_9ZZZZ</name>
<accession>A0A382Z8J7</accession>
<dbReference type="EMBL" id="UINC01181760">
    <property type="protein sequence ID" value="SVD91610.1"/>
    <property type="molecule type" value="Genomic_DNA"/>
</dbReference>
<dbReference type="AlphaFoldDB" id="A0A382Z8J7"/>
<sequence length="54" mass="5976">MTYKLCKDSISGENAPCVIRLEDKAAIPIDEGNTDYQEYLAWVAEGNTPEPADE</sequence>
<gene>
    <name evidence="1" type="ORF">METZ01_LOCUS444464</name>
</gene>